<evidence type="ECO:0008006" key="4">
    <source>
        <dbReference type="Google" id="ProtNLM"/>
    </source>
</evidence>
<accession>A0A9P7DXK3</accession>
<reference evidence="2" key="1">
    <citation type="journal article" date="2020" name="New Phytol.">
        <title>Comparative genomics reveals dynamic genome evolution in host specialist ectomycorrhizal fungi.</title>
        <authorList>
            <person name="Lofgren L.A."/>
            <person name="Nguyen N.H."/>
            <person name="Vilgalys R."/>
            <person name="Ruytinx J."/>
            <person name="Liao H.L."/>
            <person name="Branco S."/>
            <person name="Kuo A."/>
            <person name="LaButti K."/>
            <person name="Lipzen A."/>
            <person name="Andreopoulos W."/>
            <person name="Pangilinan J."/>
            <person name="Riley R."/>
            <person name="Hundley H."/>
            <person name="Na H."/>
            <person name="Barry K."/>
            <person name="Grigoriev I.V."/>
            <person name="Stajich J.E."/>
            <person name="Kennedy P.G."/>
        </authorList>
    </citation>
    <scope>NUCLEOTIDE SEQUENCE</scope>
    <source>
        <strain evidence="2">MN1</strain>
    </source>
</reference>
<evidence type="ECO:0000313" key="3">
    <source>
        <dbReference type="Proteomes" id="UP000807769"/>
    </source>
</evidence>
<sequence length="81" mass="8996">MLAGLLMLWSTSFRNVIWTLMDLQCHSLTGHNNFFLDLTVAPASARGLHAVFSCSTSISISGVMNEHLLPPRIERMFSCAQ</sequence>
<dbReference type="RefSeq" id="XP_041187233.1">
    <property type="nucleotide sequence ID" value="XM_041344234.1"/>
</dbReference>
<gene>
    <name evidence="2" type="ORF">BJ212DRAFT_867332</name>
</gene>
<keyword evidence="3" id="KW-1185">Reference proteome</keyword>
<protein>
    <recommendedName>
        <fullName evidence="4">Secreted protein</fullName>
    </recommendedName>
</protein>
<feature type="signal peptide" evidence="1">
    <location>
        <begin position="1"/>
        <end position="19"/>
    </location>
</feature>
<keyword evidence="1" id="KW-0732">Signal</keyword>
<dbReference type="AlphaFoldDB" id="A0A9P7DXK3"/>
<dbReference type="EMBL" id="JABBWG010000053">
    <property type="protein sequence ID" value="KAG1805450.1"/>
    <property type="molecule type" value="Genomic_DNA"/>
</dbReference>
<dbReference type="Proteomes" id="UP000807769">
    <property type="component" value="Unassembled WGS sequence"/>
</dbReference>
<dbReference type="GeneID" id="64638250"/>
<organism evidence="2 3">
    <name type="scientific">Suillus subaureus</name>
    <dbReference type="NCBI Taxonomy" id="48587"/>
    <lineage>
        <taxon>Eukaryota</taxon>
        <taxon>Fungi</taxon>
        <taxon>Dikarya</taxon>
        <taxon>Basidiomycota</taxon>
        <taxon>Agaricomycotina</taxon>
        <taxon>Agaricomycetes</taxon>
        <taxon>Agaricomycetidae</taxon>
        <taxon>Boletales</taxon>
        <taxon>Suillineae</taxon>
        <taxon>Suillaceae</taxon>
        <taxon>Suillus</taxon>
    </lineage>
</organism>
<proteinExistence type="predicted"/>
<feature type="chain" id="PRO_5040474755" description="Secreted protein" evidence="1">
    <location>
        <begin position="20"/>
        <end position="81"/>
    </location>
</feature>
<evidence type="ECO:0000313" key="2">
    <source>
        <dbReference type="EMBL" id="KAG1805450.1"/>
    </source>
</evidence>
<evidence type="ECO:0000256" key="1">
    <source>
        <dbReference type="SAM" id="SignalP"/>
    </source>
</evidence>
<name>A0A9P7DXK3_9AGAM</name>
<comment type="caution">
    <text evidence="2">The sequence shown here is derived from an EMBL/GenBank/DDBJ whole genome shotgun (WGS) entry which is preliminary data.</text>
</comment>